<name>A0ABW1DLH8_9DEIO</name>
<gene>
    <name evidence="6" type="ORF">ACFPQ6_14750</name>
</gene>
<comment type="caution">
    <text evidence="6">The sequence shown here is derived from an EMBL/GenBank/DDBJ whole genome shotgun (WGS) entry which is preliminary data.</text>
</comment>
<keyword evidence="5" id="KW-1133">Transmembrane helix</keyword>
<keyword evidence="3" id="KW-0574">Periplasm</keyword>
<dbReference type="InterPro" id="IPR045584">
    <property type="entry name" value="Pilin-like"/>
</dbReference>
<dbReference type="InterPro" id="IPR012902">
    <property type="entry name" value="N_methyl_site"/>
</dbReference>
<dbReference type="Pfam" id="PF07963">
    <property type="entry name" value="N_methyl"/>
    <property type="match status" value="1"/>
</dbReference>
<reference evidence="7" key="1">
    <citation type="journal article" date="2019" name="Int. J. Syst. Evol. Microbiol.">
        <title>The Global Catalogue of Microorganisms (GCM) 10K type strain sequencing project: providing services to taxonomists for standard genome sequencing and annotation.</title>
        <authorList>
            <consortium name="The Broad Institute Genomics Platform"/>
            <consortium name="The Broad Institute Genome Sequencing Center for Infectious Disease"/>
            <person name="Wu L."/>
            <person name="Ma J."/>
        </authorList>
    </citation>
    <scope>NUCLEOTIDE SEQUENCE [LARGE SCALE GENOMIC DNA]</scope>
    <source>
        <strain evidence="7">CGMCC 1.15053</strain>
    </source>
</reference>
<evidence type="ECO:0000313" key="6">
    <source>
        <dbReference type="EMBL" id="MFC5849563.1"/>
    </source>
</evidence>
<keyword evidence="4" id="KW-0998">Cell outer membrane</keyword>
<proteinExistence type="predicted"/>
<dbReference type="Proteomes" id="UP001595979">
    <property type="component" value="Unassembled WGS sequence"/>
</dbReference>
<dbReference type="EMBL" id="JBHSOH010000029">
    <property type="protein sequence ID" value="MFC5849563.1"/>
    <property type="molecule type" value="Genomic_DNA"/>
</dbReference>
<evidence type="ECO:0000256" key="3">
    <source>
        <dbReference type="ARBA" id="ARBA00022764"/>
    </source>
</evidence>
<organism evidence="6 7">
    <name type="scientific">Deinococcus petrolearius</name>
    <dbReference type="NCBI Taxonomy" id="1751295"/>
    <lineage>
        <taxon>Bacteria</taxon>
        <taxon>Thermotogati</taxon>
        <taxon>Deinococcota</taxon>
        <taxon>Deinococci</taxon>
        <taxon>Deinococcales</taxon>
        <taxon>Deinococcaceae</taxon>
        <taxon>Deinococcus</taxon>
    </lineage>
</organism>
<sequence length="125" mass="13145">MKQSQAGFTLVEALVAIAILGVVMAAIVSMLPGLATTNARTTDEQRAVLAAKAYFESARAEFSSNFDKDPTTIELLGTGNGLSCTRAPAEVLEVVAGAPALKRVTLTCTINGRQYPFALDLARTL</sequence>
<evidence type="ECO:0000256" key="5">
    <source>
        <dbReference type="SAM" id="Phobius"/>
    </source>
</evidence>
<dbReference type="RefSeq" id="WP_380050814.1">
    <property type="nucleotide sequence ID" value="NZ_JBHSOH010000029.1"/>
</dbReference>
<feature type="transmembrane region" description="Helical" evidence="5">
    <location>
        <begin position="6"/>
        <end position="31"/>
    </location>
</feature>
<dbReference type="PROSITE" id="PS00409">
    <property type="entry name" value="PROKAR_NTER_METHYL"/>
    <property type="match status" value="1"/>
</dbReference>
<keyword evidence="7" id="KW-1185">Reference proteome</keyword>
<evidence type="ECO:0000313" key="7">
    <source>
        <dbReference type="Proteomes" id="UP001595979"/>
    </source>
</evidence>
<dbReference type="NCBIfam" id="TIGR02532">
    <property type="entry name" value="IV_pilin_GFxxxE"/>
    <property type="match status" value="1"/>
</dbReference>
<protein>
    <submittedName>
        <fullName evidence="6">Type II secretion system protein</fullName>
    </submittedName>
</protein>
<comment type="subcellular location">
    <subcellularLocation>
        <location evidence="1">Cell outer membrane</location>
        <topology evidence="1">Single-pass membrane protein</topology>
    </subcellularLocation>
    <subcellularLocation>
        <location evidence="2">Periplasm</location>
    </subcellularLocation>
</comment>
<keyword evidence="5" id="KW-0472">Membrane</keyword>
<accession>A0ABW1DLH8</accession>
<evidence type="ECO:0000256" key="1">
    <source>
        <dbReference type="ARBA" id="ARBA00004203"/>
    </source>
</evidence>
<keyword evidence="5" id="KW-0812">Transmembrane</keyword>
<evidence type="ECO:0000256" key="4">
    <source>
        <dbReference type="ARBA" id="ARBA00023237"/>
    </source>
</evidence>
<evidence type="ECO:0000256" key="2">
    <source>
        <dbReference type="ARBA" id="ARBA00004418"/>
    </source>
</evidence>
<dbReference type="Gene3D" id="3.30.700.10">
    <property type="entry name" value="Glycoprotein, Type 4 Pilin"/>
    <property type="match status" value="1"/>
</dbReference>
<dbReference type="SUPFAM" id="SSF54523">
    <property type="entry name" value="Pili subunits"/>
    <property type="match status" value="1"/>
</dbReference>